<comment type="caution">
    <text evidence="2">The sequence shown here is derived from an EMBL/GenBank/DDBJ whole genome shotgun (WGS) entry which is preliminary data.</text>
</comment>
<proteinExistence type="predicted"/>
<evidence type="ECO:0000313" key="3">
    <source>
        <dbReference type="Proteomes" id="UP000487882"/>
    </source>
</evidence>
<keyword evidence="1" id="KW-0812">Transmembrane</keyword>
<dbReference type="RefSeq" id="WP_155588834.1">
    <property type="nucleotide sequence ID" value="NZ_WNLP01000006.1"/>
</dbReference>
<evidence type="ECO:0000256" key="1">
    <source>
        <dbReference type="SAM" id="Phobius"/>
    </source>
</evidence>
<keyword evidence="1" id="KW-0472">Membrane</keyword>
<keyword evidence="1" id="KW-1133">Transmembrane helix</keyword>
<protein>
    <submittedName>
        <fullName evidence="2">Uncharacterized protein</fullName>
    </submittedName>
</protein>
<dbReference type="Proteomes" id="UP000487882">
    <property type="component" value="Unassembled WGS sequence"/>
</dbReference>
<evidence type="ECO:0000313" key="2">
    <source>
        <dbReference type="EMBL" id="MUH59924.1"/>
    </source>
</evidence>
<name>A0A7K1J5I8_9BIFI</name>
<accession>A0A7K1J5I8</accession>
<dbReference type="EMBL" id="WNLP01000006">
    <property type="protein sequence ID" value="MUH59924.1"/>
    <property type="molecule type" value="Genomic_DNA"/>
</dbReference>
<gene>
    <name evidence="2" type="ORF">GSD1FS_1267</name>
</gene>
<feature type="transmembrane region" description="Helical" evidence="1">
    <location>
        <begin position="39"/>
        <end position="63"/>
    </location>
</feature>
<sequence length="131" mass="14359">MTDTNFDELDAHDIDEINDPDDNPDVADADASARNLHHTLMICFIVISALCLCINIAVLITLYKSGKLNGTASDIDVLKADVRRLAGDAKAKGLTQSKEVRKALNTLSQHIREIPDEAQLAASRVRESFNQ</sequence>
<reference evidence="2 3" key="1">
    <citation type="submission" date="2019-09" db="EMBL/GenBank/DDBJ databases">
        <title>Bifidobacterium canis sp. nov., isolated from the digestive tract of German Shepherd dog puppy.</title>
        <authorList>
            <person name="Bunesova V."/>
        </authorList>
    </citation>
    <scope>NUCLEOTIDE SEQUENCE [LARGE SCALE GENOMIC DNA]</scope>
    <source>
        <strain evidence="2 3">GSD1FS</strain>
    </source>
</reference>
<keyword evidence="3" id="KW-1185">Reference proteome</keyword>
<dbReference type="AlphaFoldDB" id="A0A7K1J5I8"/>
<organism evidence="2 3">
    <name type="scientific">Bifidobacterium canis</name>
    <dbReference type="NCBI Taxonomy" id="2610880"/>
    <lineage>
        <taxon>Bacteria</taxon>
        <taxon>Bacillati</taxon>
        <taxon>Actinomycetota</taxon>
        <taxon>Actinomycetes</taxon>
        <taxon>Bifidobacteriales</taxon>
        <taxon>Bifidobacteriaceae</taxon>
        <taxon>Bifidobacterium</taxon>
    </lineage>
</organism>